<sequence length="219" mass="24861">MFARKDIRHLEDLHGKRVVVGTQGSGNWLTSNNLLRIVKVEPAERLELAPASAVAAVLTGQADAMFYVAGKPVTLFRRITDLKTLSRFAQMVDQVHFVDLQDERILREYVPSSIGESDYEWTSERTETVAVKAVLISFDFSSRINRYYEARCNQLAKLSRIIRKNFQDLQRDGHLKWGEVNLDEEIGLWKKDTCVDSAPIGSAPILNKTIEDILRGGRK</sequence>
<protein>
    <recommendedName>
        <fullName evidence="3">SsuA/THI5-like domain-containing protein</fullName>
    </recommendedName>
</protein>
<keyword evidence="2" id="KW-1185">Reference proteome</keyword>
<dbReference type="Gene3D" id="3.40.190.10">
    <property type="entry name" value="Periplasmic binding protein-like II"/>
    <property type="match status" value="1"/>
</dbReference>
<evidence type="ECO:0000313" key="2">
    <source>
        <dbReference type="Proteomes" id="UP000019140"/>
    </source>
</evidence>
<gene>
    <name evidence="1" type="ORF">ETSY2_48570</name>
</gene>
<dbReference type="AlphaFoldDB" id="W4LCW6"/>
<dbReference type="Pfam" id="PF16868">
    <property type="entry name" value="NMT1_3"/>
    <property type="match status" value="1"/>
</dbReference>
<evidence type="ECO:0008006" key="3">
    <source>
        <dbReference type="Google" id="ProtNLM"/>
    </source>
</evidence>
<dbReference type="EMBL" id="AZHX01002351">
    <property type="protein sequence ID" value="ETW95166.1"/>
    <property type="molecule type" value="Genomic_DNA"/>
</dbReference>
<accession>W4LCW6</accession>
<proteinExistence type="predicted"/>
<name>W4LCW6_9BACT</name>
<dbReference type="Proteomes" id="UP000019140">
    <property type="component" value="Unassembled WGS sequence"/>
</dbReference>
<organism evidence="1 2">
    <name type="scientific">Candidatus Entotheonella gemina</name>
    <dbReference type="NCBI Taxonomy" id="1429439"/>
    <lineage>
        <taxon>Bacteria</taxon>
        <taxon>Pseudomonadati</taxon>
        <taxon>Nitrospinota/Tectimicrobiota group</taxon>
        <taxon>Candidatus Tectimicrobiota</taxon>
        <taxon>Candidatus Entotheonellia</taxon>
        <taxon>Candidatus Entotheonellales</taxon>
        <taxon>Candidatus Entotheonellaceae</taxon>
        <taxon>Candidatus Entotheonella</taxon>
    </lineage>
</organism>
<dbReference type="SUPFAM" id="SSF53850">
    <property type="entry name" value="Periplasmic binding protein-like II"/>
    <property type="match status" value="1"/>
</dbReference>
<dbReference type="InterPro" id="IPR011852">
    <property type="entry name" value="TRAP_TAXI"/>
</dbReference>
<comment type="caution">
    <text evidence="1">The sequence shown here is derived from an EMBL/GenBank/DDBJ whole genome shotgun (WGS) entry which is preliminary data.</text>
</comment>
<reference evidence="1 2" key="1">
    <citation type="journal article" date="2014" name="Nature">
        <title>An environmental bacterial taxon with a large and distinct metabolic repertoire.</title>
        <authorList>
            <person name="Wilson M.C."/>
            <person name="Mori T."/>
            <person name="Ruckert C."/>
            <person name="Uria A.R."/>
            <person name="Helf M.J."/>
            <person name="Takada K."/>
            <person name="Gernert C."/>
            <person name="Steffens U.A."/>
            <person name="Heycke N."/>
            <person name="Schmitt S."/>
            <person name="Rinke C."/>
            <person name="Helfrich E.J."/>
            <person name="Brachmann A.O."/>
            <person name="Gurgui C."/>
            <person name="Wakimoto T."/>
            <person name="Kracht M."/>
            <person name="Crusemann M."/>
            <person name="Hentschel U."/>
            <person name="Abe I."/>
            <person name="Matsunaga S."/>
            <person name="Kalinowski J."/>
            <person name="Takeyama H."/>
            <person name="Piel J."/>
        </authorList>
    </citation>
    <scope>NUCLEOTIDE SEQUENCE [LARGE SCALE GENOMIC DNA]</scope>
    <source>
        <strain evidence="2">TSY2</strain>
    </source>
</reference>
<dbReference type="HOGENOM" id="CLU_1259520_0_0_7"/>
<dbReference type="PANTHER" id="PTHR42941:SF1">
    <property type="entry name" value="SLL1037 PROTEIN"/>
    <property type="match status" value="1"/>
</dbReference>
<dbReference type="PANTHER" id="PTHR42941">
    <property type="entry name" value="SLL1037 PROTEIN"/>
    <property type="match status" value="1"/>
</dbReference>
<evidence type="ECO:0000313" key="1">
    <source>
        <dbReference type="EMBL" id="ETW95166.1"/>
    </source>
</evidence>